<reference evidence="2" key="1">
    <citation type="submission" date="2021-02" db="EMBL/GenBank/DDBJ databases">
        <authorList>
            <person name="Dougan E. K."/>
            <person name="Rhodes N."/>
            <person name="Thang M."/>
            <person name="Chan C."/>
        </authorList>
    </citation>
    <scope>NUCLEOTIDE SEQUENCE</scope>
</reference>
<proteinExistence type="predicted"/>
<dbReference type="AlphaFoldDB" id="A0A813ET91"/>
<keyword evidence="1" id="KW-1133">Transmembrane helix</keyword>
<name>A0A813ET91_POLGL</name>
<protein>
    <recommendedName>
        <fullName evidence="4">SH3 domain-containing protein</fullName>
    </recommendedName>
</protein>
<comment type="caution">
    <text evidence="2">The sequence shown here is derived from an EMBL/GenBank/DDBJ whole genome shotgun (WGS) entry which is preliminary data.</text>
</comment>
<evidence type="ECO:0008006" key="4">
    <source>
        <dbReference type="Google" id="ProtNLM"/>
    </source>
</evidence>
<evidence type="ECO:0000313" key="3">
    <source>
        <dbReference type="Proteomes" id="UP000654075"/>
    </source>
</evidence>
<organism evidence="2 3">
    <name type="scientific">Polarella glacialis</name>
    <name type="common">Dinoflagellate</name>
    <dbReference type="NCBI Taxonomy" id="89957"/>
    <lineage>
        <taxon>Eukaryota</taxon>
        <taxon>Sar</taxon>
        <taxon>Alveolata</taxon>
        <taxon>Dinophyceae</taxon>
        <taxon>Suessiales</taxon>
        <taxon>Suessiaceae</taxon>
        <taxon>Polarella</taxon>
    </lineage>
</organism>
<keyword evidence="1" id="KW-0812">Transmembrane</keyword>
<keyword evidence="3" id="KW-1185">Reference proteome</keyword>
<dbReference type="EMBL" id="CAJNNV010013572">
    <property type="protein sequence ID" value="CAE8601817.1"/>
    <property type="molecule type" value="Genomic_DNA"/>
</dbReference>
<feature type="transmembrane region" description="Helical" evidence="1">
    <location>
        <begin position="38"/>
        <end position="58"/>
    </location>
</feature>
<accession>A0A813ET91</accession>
<keyword evidence="1" id="KW-0472">Membrane</keyword>
<evidence type="ECO:0000313" key="2">
    <source>
        <dbReference type="EMBL" id="CAE8601817.1"/>
    </source>
</evidence>
<sequence length="212" mass="22172">MRDLGGLRQGAQSVPRRSVPWRRARGPLSAASLLDSGVVISAVVVAVVGVLGAADAILRIGLGSAAAPARSIAEPAFAPSTCRLCSPLEALRPAGGGKLSRPKRPRSEAVTRKATPAAASRLSCATDEGRSLEELLRKQLDAAGHQDACGAYTVIAKIVVGSTRELAKPPFVAELSRGTVVEVLEVSLVEGEKRVRARIKEPQGWISVQNTE</sequence>
<evidence type="ECO:0000256" key="1">
    <source>
        <dbReference type="SAM" id="Phobius"/>
    </source>
</evidence>
<dbReference type="Proteomes" id="UP000654075">
    <property type="component" value="Unassembled WGS sequence"/>
</dbReference>
<gene>
    <name evidence="2" type="ORF">PGLA1383_LOCUS20091</name>
</gene>
<feature type="non-terminal residue" evidence="2">
    <location>
        <position position="1"/>
    </location>
</feature>